<evidence type="ECO:0000313" key="16">
    <source>
        <dbReference type="EMBL" id="KAF2015600.1"/>
    </source>
</evidence>
<feature type="transmembrane region" description="Helical" evidence="14">
    <location>
        <begin position="892"/>
        <end position="915"/>
    </location>
</feature>
<evidence type="ECO:0000256" key="11">
    <source>
        <dbReference type="ARBA" id="ARBA00022989"/>
    </source>
</evidence>
<feature type="compositionally biased region" description="Low complexity" evidence="13">
    <location>
        <begin position="619"/>
        <end position="629"/>
    </location>
</feature>
<feature type="transmembrane region" description="Helical" evidence="14">
    <location>
        <begin position="1534"/>
        <end position="1557"/>
    </location>
</feature>
<feature type="compositionally biased region" description="Basic and acidic residues" evidence="13">
    <location>
        <begin position="368"/>
        <end position="395"/>
    </location>
</feature>
<comment type="catalytic activity">
    <reaction evidence="1">
        <text>S-ubiquitinyl-[E2 ubiquitin-conjugating enzyme]-L-cysteine + [acceptor protein]-L-lysine = [E2 ubiquitin-conjugating enzyme]-L-cysteine + N(6)-ubiquitinyl-[acceptor protein]-L-lysine.</text>
        <dbReference type="EC" id="2.3.2.27"/>
    </reaction>
</comment>
<evidence type="ECO:0000256" key="13">
    <source>
        <dbReference type="SAM" id="MobiDB-lite"/>
    </source>
</evidence>
<feature type="transmembrane region" description="Helical" evidence="14">
    <location>
        <begin position="1661"/>
        <end position="1679"/>
    </location>
</feature>
<dbReference type="EMBL" id="ML978069">
    <property type="protein sequence ID" value="KAF2015600.1"/>
    <property type="molecule type" value="Genomic_DNA"/>
</dbReference>
<feature type="transmembrane region" description="Helical" evidence="14">
    <location>
        <begin position="1021"/>
        <end position="1040"/>
    </location>
</feature>
<dbReference type="EC" id="2.3.2.27" evidence="4"/>
<dbReference type="GO" id="GO:0036503">
    <property type="term" value="P:ERAD pathway"/>
    <property type="evidence" value="ECO:0007669"/>
    <property type="project" value="TreeGrafter"/>
</dbReference>
<dbReference type="PANTHER" id="PTHR13145:SF0">
    <property type="entry name" value="E3 UBIQUITIN-PROTEIN LIGASE MARCHF6"/>
    <property type="match status" value="1"/>
</dbReference>
<feature type="transmembrane region" description="Helical" evidence="14">
    <location>
        <begin position="1479"/>
        <end position="1498"/>
    </location>
</feature>
<sequence length="1728" mass="191622">MASEVEPFAARDPEPSLSATVPEKSNEDADTCRICRGDGTAEEPLFYPCKCSGSIKFVHQECLMEWLSHSQKKYCELCKTPFRFTKLYHPGMPSQIPTSVFIRRAAIHVLKMLFTWCRGLLVASVWLLMLPYCMRVVWRSLFWLGDGGWVRDLYTDAQGEPVIVPPAADPRPTHSISLNMDTVKSAIASAKASNTTVSLPLPDLPDIFKPYSQTLNMSAGEPTVWSLVKHFFFGIPHSTSETRALGSNATTSNVTLSPLGSRNPSLLSEVSFFNWFPSQAANRFTIDVLEGQIITLLVVVAFILIFLIREWVVQQQPVINMVAINEDAAVDRAHGHGQQAVEEHVDHVIEDDVDHPDIDDAEEVDNLDGDHTHQTEPDNASHHHNEFDDRDHEGVTDDIDERGSQSVLTTHRSSSRGRDRINATTANDDDDIPERLRRALQADTFDEIAEIINSIPTEGSSRLGEQLQRLSEGHSDDSAIDSRPRRIGNGEASQSLSRQGSDVNTESFPERSSSLPKHIGRDTGPDSLGPPTPRRPDMPARNRSFIAAEIRRSMEEANTWSFANVPQPSDEGRHQGLQDQDVPDSWEDEDGYERLPNHGPSGTPPNQKQPSEHSSDSWQQVPVVVVEPESPADGEAGPSHSNVRSSLSDGSANSLLPAGSDAAIDSHATSEVQQINMPEDDNANELHQSLNEAAVVEDDVQASEPAPDEHLEGHDHNAAADVIPDPAPRVEQPPRRLVDNVLDWLFDGIAPNVQAAEEGGNDEHIVQDLANEAPFVPFAGNIDNEQLEAANLPIQDPEVAAAAAQAGIDVNDQDAIDDAEDLEGIMELIGMQGPLTGLFQNAMFSAVLISATLACAVWFPYLCGKVVLLCMGSPISLFIKFPLQFVATLCDFVVDMAICLGAGAVFWTAQVLGFVGRIFTLGTLPTFLENGIGFVTGPARTVAENAMDRIARLMYESSPFPHPDYFRLSINSHAALRTIQNTTSFALNQTGHVVAAVYENVTAQSPTQTALWALRQAPATIQYYLTYIYSSISAVASWLWTSKSYNITFNLDSGRNMTSVVADLEPWTAGDRSIAIIAGYAFFAMIGALYLKHGSPISTSPQGRKIEQIISDILQQAGGVLKVILIISIEMLVFPLYCGLLLDFALLPLFSNATLYSRWQFAREAPWTSGFVHWFIGTCYMFHFALFVSMCRKIMRKGVLYFIRDPDDPTFHPVRDVLERSVTTQLRKIAFSALVYGGLVVVCLGGVVWVLNRTTTGVLPIQFVSQAPSIEFPLDLLFYNFLTPLIIKVYKPSDGLQTIYQWWFKSCARVLRLSNFLFGEKIRLEEGRLVKRPWHYSFTSWFTRKPSKGQRLVPEETGPDSSETESETPEDFSFEGRYVRAPASDQVRIPKGQRVFVDVNPDNERFDGKQDEDGVHNSDLVTMVYIPPWFRVRIALFVFTIWMFAAFTGVGITVIPLLFGRYLFSLILPSTMEMNDIHALSLGIYTLGTIAYSAYQAYKYVSSFTQPIPSPLSTLITVATTASKFGLRVLRFGYVWLSFLLGFPLMFSILLELYFLMPLHAYLGPNEPHVVHIVQDWTLGFLYARLAARILFANRTSRAARAFRAIVSDGYLNPNARLATRCFVLPIVAIFTVAVAVPSVVATFLLKTVWAGADKDTRAQVFRFSFPLLGLLLASVWMGREGAMMLMRWQMLVRDEVYLIGERLHNFGDRKAAPPAPAANAQQAADTS</sequence>
<accession>A0A6A5XSC7</accession>
<feature type="transmembrane region" description="Helical" evidence="14">
    <location>
        <begin position="1171"/>
        <end position="1191"/>
    </location>
</feature>
<dbReference type="RefSeq" id="XP_033383939.1">
    <property type="nucleotide sequence ID" value="XM_033527839.1"/>
</dbReference>
<evidence type="ECO:0000256" key="5">
    <source>
        <dbReference type="ARBA" id="ARBA00022679"/>
    </source>
</evidence>
<keyword evidence="7" id="KW-0479">Metal-binding</keyword>
<feature type="region of interest" description="Disordered" evidence="13">
    <location>
        <begin position="563"/>
        <end position="659"/>
    </location>
</feature>
<feature type="transmembrane region" description="Helical" evidence="14">
    <location>
        <begin position="1434"/>
        <end position="1459"/>
    </location>
</feature>
<dbReference type="CDD" id="cd16702">
    <property type="entry name" value="RING_CH-C4HC3_MARCH6"/>
    <property type="match status" value="1"/>
</dbReference>
<feature type="transmembrane region" description="Helical" evidence="14">
    <location>
        <begin position="293"/>
        <end position="312"/>
    </location>
</feature>
<evidence type="ECO:0000256" key="4">
    <source>
        <dbReference type="ARBA" id="ARBA00012483"/>
    </source>
</evidence>
<organism evidence="16 17">
    <name type="scientific">Aaosphaeria arxii CBS 175.79</name>
    <dbReference type="NCBI Taxonomy" id="1450172"/>
    <lineage>
        <taxon>Eukaryota</taxon>
        <taxon>Fungi</taxon>
        <taxon>Dikarya</taxon>
        <taxon>Ascomycota</taxon>
        <taxon>Pezizomycotina</taxon>
        <taxon>Dothideomycetes</taxon>
        <taxon>Pleosporomycetidae</taxon>
        <taxon>Pleosporales</taxon>
        <taxon>Pleosporales incertae sedis</taxon>
        <taxon>Aaosphaeria</taxon>
    </lineage>
</organism>
<feature type="transmembrane region" description="Helical" evidence="14">
    <location>
        <begin position="1073"/>
        <end position="1091"/>
    </location>
</feature>
<gene>
    <name evidence="16" type="ORF">BU24DRAFT_421893</name>
</gene>
<dbReference type="GO" id="GO:0005789">
    <property type="term" value="C:endoplasmic reticulum membrane"/>
    <property type="evidence" value="ECO:0007669"/>
    <property type="project" value="TreeGrafter"/>
</dbReference>
<feature type="region of interest" description="Disordered" evidence="13">
    <location>
        <begin position="469"/>
        <end position="541"/>
    </location>
</feature>
<feature type="transmembrane region" description="Helical" evidence="14">
    <location>
        <begin position="1623"/>
        <end position="1646"/>
    </location>
</feature>
<evidence type="ECO:0000256" key="3">
    <source>
        <dbReference type="ARBA" id="ARBA00004906"/>
    </source>
</evidence>
<evidence type="ECO:0000256" key="9">
    <source>
        <dbReference type="ARBA" id="ARBA00022786"/>
    </source>
</evidence>
<dbReference type="SMART" id="SM00744">
    <property type="entry name" value="RINGv"/>
    <property type="match status" value="1"/>
</dbReference>
<dbReference type="PANTHER" id="PTHR13145">
    <property type="entry name" value="SSM4 PROTEIN"/>
    <property type="match status" value="1"/>
</dbReference>
<dbReference type="PROSITE" id="PS51292">
    <property type="entry name" value="ZF_RING_CH"/>
    <property type="match status" value="1"/>
</dbReference>
<dbReference type="FunFam" id="3.30.40.10:FF:000287">
    <property type="entry name" value="RING finger membrane protein"/>
    <property type="match status" value="1"/>
</dbReference>
<evidence type="ECO:0000256" key="8">
    <source>
        <dbReference type="ARBA" id="ARBA00022771"/>
    </source>
</evidence>
<dbReference type="InterPro" id="IPR056521">
    <property type="entry name" value="MARCHF6-like_C"/>
</dbReference>
<name>A0A6A5XSC7_9PLEO</name>
<keyword evidence="9" id="KW-0833">Ubl conjugation pathway</keyword>
<dbReference type="OrthoDB" id="1108038at2759"/>
<feature type="compositionally biased region" description="Acidic residues" evidence="13">
    <location>
        <begin position="581"/>
        <end position="591"/>
    </location>
</feature>
<dbReference type="GeneID" id="54285236"/>
<keyword evidence="10" id="KW-0862">Zinc</keyword>
<keyword evidence="12 14" id="KW-0472">Membrane</keyword>
<dbReference type="GO" id="GO:0008270">
    <property type="term" value="F:zinc ion binding"/>
    <property type="evidence" value="ECO:0007669"/>
    <property type="project" value="UniProtKB-KW"/>
</dbReference>
<feature type="transmembrane region" description="Helical" evidence="14">
    <location>
        <begin position="866"/>
        <end position="886"/>
    </location>
</feature>
<dbReference type="Gene3D" id="3.30.40.10">
    <property type="entry name" value="Zinc/RING finger domain, C3HC4 (zinc finger)"/>
    <property type="match status" value="1"/>
</dbReference>
<feature type="transmembrane region" description="Helical" evidence="14">
    <location>
        <begin position="838"/>
        <end position="859"/>
    </location>
</feature>
<keyword evidence="8" id="KW-0863">Zinc-finger</keyword>
<evidence type="ECO:0000256" key="12">
    <source>
        <dbReference type="ARBA" id="ARBA00023136"/>
    </source>
</evidence>
<comment type="pathway">
    <text evidence="3">Protein modification; protein ubiquitination.</text>
</comment>
<dbReference type="Pfam" id="PF12906">
    <property type="entry name" value="RINGv"/>
    <property type="match status" value="1"/>
</dbReference>
<feature type="region of interest" description="Disordered" evidence="13">
    <location>
        <begin position="1349"/>
        <end position="1372"/>
    </location>
</feature>
<feature type="transmembrane region" description="Helical" evidence="14">
    <location>
        <begin position="113"/>
        <end position="133"/>
    </location>
</feature>
<proteinExistence type="predicted"/>
<feature type="compositionally biased region" description="Basic and acidic residues" evidence="13">
    <location>
        <begin position="471"/>
        <end position="484"/>
    </location>
</feature>
<reference evidence="16" key="1">
    <citation type="journal article" date="2020" name="Stud. Mycol.">
        <title>101 Dothideomycetes genomes: a test case for predicting lifestyles and emergence of pathogens.</title>
        <authorList>
            <person name="Haridas S."/>
            <person name="Albert R."/>
            <person name="Binder M."/>
            <person name="Bloem J."/>
            <person name="Labutti K."/>
            <person name="Salamov A."/>
            <person name="Andreopoulos B."/>
            <person name="Baker S."/>
            <person name="Barry K."/>
            <person name="Bills G."/>
            <person name="Bluhm B."/>
            <person name="Cannon C."/>
            <person name="Castanera R."/>
            <person name="Culley D."/>
            <person name="Daum C."/>
            <person name="Ezra D."/>
            <person name="Gonzalez J."/>
            <person name="Henrissat B."/>
            <person name="Kuo A."/>
            <person name="Liang C."/>
            <person name="Lipzen A."/>
            <person name="Lutzoni F."/>
            <person name="Magnuson J."/>
            <person name="Mondo S."/>
            <person name="Nolan M."/>
            <person name="Ohm R."/>
            <person name="Pangilinan J."/>
            <person name="Park H.-J."/>
            <person name="Ramirez L."/>
            <person name="Alfaro M."/>
            <person name="Sun H."/>
            <person name="Tritt A."/>
            <person name="Yoshinaga Y."/>
            <person name="Zwiers L.-H."/>
            <person name="Turgeon B."/>
            <person name="Goodwin S."/>
            <person name="Spatafora J."/>
            <person name="Crous P."/>
            <person name="Grigoriev I."/>
        </authorList>
    </citation>
    <scope>NUCLEOTIDE SEQUENCE</scope>
    <source>
        <strain evidence="16">CBS 175.79</strain>
    </source>
</reference>
<evidence type="ECO:0000256" key="2">
    <source>
        <dbReference type="ARBA" id="ARBA00004141"/>
    </source>
</evidence>
<protein>
    <recommendedName>
        <fullName evidence="4">RING-type E3 ubiquitin transferase</fullName>
        <ecNumber evidence="4">2.3.2.27</ecNumber>
    </recommendedName>
</protein>
<dbReference type="SUPFAM" id="SSF57850">
    <property type="entry name" value="RING/U-box"/>
    <property type="match status" value="1"/>
</dbReference>
<feature type="compositionally biased region" description="Polar residues" evidence="13">
    <location>
        <begin position="639"/>
        <end position="654"/>
    </location>
</feature>
<evidence type="ECO:0000313" key="17">
    <source>
        <dbReference type="Proteomes" id="UP000799778"/>
    </source>
</evidence>
<feature type="transmembrane region" description="Helical" evidence="14">
    <location>
        <begin position="1123"/>
        <end position="1151"/>
    </location>
</feature>
<comment type="subcellular location">
    <subcellularLocation>
        <location evidence="2">Membrane</location>
        <topology evidence="2">Multi-pass membrane protein</topology>
    </subcellularLocation>
</comment>
<evidence type="ECO:0000256" key="14">
    <source>
        <dbReference type="SAM" id="Phobius"/>
    </source>
</evidence>
<keyword evidence="17" id="KW-1185">Reference proteome</keyword>
<evidence type="ECO:0000259" key="15">
    <source>
        <dbReference type="PROSITE" id="PS51292"/>
    </source>
</evidence>
<feature type="compositionally biased region" description="Polar residues" evidence="13">
    <location>
        <begin position="491"/>
        <end position="515"/>
    </location>
</feature>
<dbReference type="Pfam" id="PF23113">
    <property type="entry name" value="MARCHF6_C"/>
    <property type="match status" value="1"/>
</dbReference>
<evidence type="ECO:0000256" key="10">
    <source>
        <dbReference type="ARBA" id="ARBA00022833"/>
    </source>
</evidence>
<keyword evidence="5" id="KW-0808">Transferase</keyword>
<feature type="transmembrane region" description="Helical" evidence="14">
    <location>
        <begin position="1229"/>
        <end position="1252"/>
    </location>
</feature>
<evidence type="ECO:0000256" key="6">
    <source>
        <dbReference type="ARBA" id="ARBA00022692"/>
    </source>
</evidence>
<dbReference type="InterPro" id="IPR013083">
    <property type="entry name" value="Znf_RING/FYVE/PHD"/>
</dbReference>
<evidence type="ECO:0000256" key="7">
    <source>
        <dbReference type="ARBA" id="ARBA00022723"/>
    </source>
</evidence>
<evidence type="ECO:0000256" key="1">
    <source>
        <dbReference type="ARBA" id="ARBA00000900"/>
    </source>
</evidence>
<feature type="transmembrane region" description="Helical" evidence="14">
    <location>
        <begin position="1577"/>
        <end position="1594"/>
    </location>
</feature>
<feature type="domain" description="RING-CH-type" evidence="15">
    <location>
        <begin position="24"/>
        <end position="85"/>
    </location>
</feature>
<feature type="region of interest" description="Disordered" evidence="13">
    <location>
        <begin position="357"/>
        <end position="434"/>
    </location>
</feature>
<feature type="region of interest" description="Disordered" evidence="13">
    <location>
        <begin position="1"/>
        <end position="25"/>
    </location>
</feature>
<dbReference type="InterPro" id="IPR011016">
    <property type="entry name" value="Znf_RING-CH"/>
</dbReference>
<keyword evidence="11 14" id="KW-1133">Transmembrane helix</keyword>
<dbReference type="Proteomes" id="UP000799778">
    <property type="component" value="Unassembled WGS sequence"/>
</dbReference>
<keyword evidence="6 14" id="KW-0812">Transmembrane</keyword>
<feature type="compositionally biased region" description="Acidic residues" evidence="13">
    <location>
        <begin position="1362"/>
        <end position="1372"/>
    </location>
</feature>
<dbReference type="GO" id="GO:0061630">
    <property type="term" value="F:ubiquitin protein ligase activity"/>
    <property type="evidence" value="ECO:0007669"/>
    <property type="project" value="UniProtKB-EC"/>
</dbReference>